<reference evidence="1 2" key="1">
    <citation type="journal article" date="2018" name="Sci. Rep.">
        <title>Comparative genomics provides insights into the lifestyle and reveals functional heterogeneity of dark septate endophytic fungi.</title>
        <authorList>
            <person name="Knapp D.G."/>
            <person name="Nemeth J.B."/>
            <person name="Barry K."/>
            <person name="Hainaut M."/>
            <person name="Henrissat B."/>
            <person name="Johnson J."/>
            <person name="Kuo A."/>
            <person name="Lim J.H.P."/>
            <person name="Lipzen A."/>
            <person name="Nolan M."/>
            <person name="Ohm R.A."/>
            <person name="Tamas L."/>
            <person name="Grigoriev I.V."/>
            <person name="Spatafora J.W."/>
            <person name="Nagy L.G."/>
            <person name="Kovacs G.M."/>
        </authorList>
    </citation>
    <scope>NUCLEOTIDE SEQUENCE [LARGE SCALE GENOMIC DNA]</scope>
    <source>
        <strain evidence="1 2">DSE2036</strain>
    </source>
</reference>
<name>A0A2V1D3G2_9PLEO</name>
<evidence type="ECO:0000313" key="2">
    <source>
        <dbReference type="Proteomes" id="UP000244855"/>
    </source>
</evidence>
<sequence length="123" mass="13389">MPSGYPTKPTRPMLTCLLSDIAVGPPITTNPNHPSLLLSQLRISPPIPFAGTPMPGCQRRCHARLQPIKGDDYQGKNIVCAPNTRVTWGMALQLQILHFFALCVCGGEKDQKLRMGIPVLGCL</sequence>
<evidence type="ECO:0000313" key="1">
    <source>
        <dbReference type="EMBL" id="PVH92571.1"/>
    </source>
</evidence>
<dbReference type="AlphaFoldDB" id="A0A2V1D3G2"/>
<keyword evidence="2" id="KW-1185">Reference proteome</keyword>
<dbReference type="Proteomes" id="UP000244855">
    <property type="component" value="Unassembled WGS sequence"/>
</dbReference>
<dbReference type="EMBL" id="KZ805667">
    <property type="protein sequence ID" value="PVH92571.1"/>
    <property type="molecule type" value="Genomic_DNA"/>
</dbReference>
<proteinExistence type="predicted"/>
<gene>
    <name evidence="1" type="ORF">DM02DRAFT_270928</name>
</gene>
<protein>
    <submittedName>
        <fullName evidence="1">Uncharacterized protein</fullName>
    </submittedName>
</protein>
<accession>A0A2V1D3G2</accession>
<organism evidence="1 2">
    <name type="scientific">Periconia macrospinosa</name>
    <dbReference type="NCBI Taxonomy" id="97972"/>
    <lineage>
        <taxon>Eukaryota</taxon>
        <taxon>Fungi</taxon>
        <taxon>Dikarya</taxon>
        <taxon>Ascomycota</taxon>
        <taxon>Pezizomycotina</taxon>
        <taxon>Dothideomycetes</taxon>
        <taxon>Pleosporomycetidae</taxon>
        <taxon>Pleosporales</taxon>
        <taxon>Massarineae</taxon>
        <taxon>Periconiaceae</taxon>
        <taxon>Periconia</taxon>
    </lineage>
</organism>